<keyword evidence="3" id="KW-1185">Reference proteome</keyword>
<dbReference type="Proteomes" id="UP000199705">
    <property type="component" value="Unassembled WGS sequence"/>
</dbReference>
<organism evidence="2 3">
    <name type="scientific">Mucilaginibacter gossypii</name>
    <dbReference type="NCBI Taxonomy" id="551996"/>
    <lineage>
        <taxon>Bacteria</taxon>
        <taxon>Pseudomonadati</taxon>
        <taxon>Bacteroidota</taxon>
        <taxon>Sphingobacteriia</taxon>
        <taxon>Sphingobacteriales</taxon>
        <taxon>Sphingobacteriaceae</taxon>
        <taxon>Mucilaginibacter</taxon>
    </lineage>
</organism>
<feature type="domain" description="Tc1-like transposase DDE" evidence="1">
    <location>
        <begin position="314"/>
        <end position="458"/>
    </location>
</feature>
<name>A0A1G8AIP8_9SPHI</name>
<dbReference type="EMBL" id="FNCG01000007">
    <property type="protein sequence ID" value="SDH20834.1"/>
    <property type="molecule type" value="Genomic_DNA"/>
</dbReference>
<dbReference type="GO" id="GO:0003676">
    <property type="term" value="F:nucleic acid binding"/>
    <property type="evidence" value="ECO:0007669"/>
    <property type="project" value="InterPro"/>
</dbReference>
<dbReference type="NCBIfam" id="NF033545">
    <property type="entry name" value="transpos_IS630"/>
    <property type="match status" value="1"/>
</dbReference>
<dbReference type="AlphaFoldDB" id="A0A1G8AIP8"/>
<dbReference type="Gene3D" id="3.30.420.10">
    <property type="entry name" value="Ribonuclease H-like superfamily/Ribonuclease H"/>
    <property type="match status" value="1"/>
</dbReference>
<accession>A0A1G8AIP8</accession>
<proteinExistence type="predicted"/>
<dbReference type="RefSeq" id="WP_091168947.1">
    <property type="nucleotide sequence ID" value="NZ_FNCG01000007.1"/>
</dbReference>
<evidence type="ECO:0000313" key="3">
    <source>
        <dbReference type="Proteomes" id="UP000199705"/>
    </source>
</evidence>
<sequence>MRRHQIPQKQIDIMRRQFIRGDETGYRIAKKLGISTVTSWRYMTEFKRIKAAYPEKLNNMKFFMPEEPKQHRMTPLYVQFLRVLPRLLADEVPGVKAKPVWRKYRKLYPEGYAYLPFTELFYIWIKENDVPGKPKIIQSLPEKDLKVLKKWKHSAIRRNWQIATTLLMALETSCYKDITDKTEATFQTIKSWISTYEEKGLSAFALSKHKIFPTVIKRMKLRAGKVIKLLHESPKMHGLNRTSWTITALAETYEKAYAEKISWGQISYTLKQNGYRFKKSRDMLTSQDPKFREKINRLQNVLRRLKKDEKFFSIDEYGPVGVKIKGGRMLKKKNEDYQIPDKQKHKGVVICTAALELSTNQVTHFYSTRKNTFETMKLVEVLISKYSDQRRIFLCWDNVSWHRSNILLAFIKEHNNESRPLVVPMPLPSSAQFLNVIESVFGGLARAVIHNSNYEGLEDCKAAIDRHFMERNEYFKNHPKRAGNKIWGKEPVAPRFCETQKCRDRRAMRGADQK</sequence>
<reference evidence="3" key="1">
    <citation type="submission" date="2016-10" db="EMBL/GenBank/DDBJ databases">
        <authorList>
            <person name="Varghese N."/>
            <person name="Submissions S."/>
        </authorList>
    </citation>
    <scope>NUCLEOTIDE SEQUENCE [LARGE SCALE GENOMIC DNA]</scope>
    <source>
        <strain evidence="3">Gh-67</strain>
    </source>
</reference>
<dbReference type="InterPro" id="IPR038717">
    <property type="entry name" value="Tc1-like_DDE_dom"/>
</dbReference>
<dbReference type="GO" id="GO:0004519">
    <property type="term" value="F:endonuclease activity"/>
    <property type="evidence" value="ECO:0007669"/>
    <property type="project" value="UniProtKB-KW"/>
</dbReference>
<evidence type="ECO:0000259" key="1">
    <source>
        <dbReference type="Pfam" id="PF13358"/>
    </source>
</evidence>
<keyword evidence="2" id="KW-0540">Nuclease</keyword>
<keyword evidence="2" id="KW-0255">Endonuclease</keyword>
<protein>
    <submittedName>
        <fullName evidence="2">DDE superfamily endonuclease</fullName>
    </submittedName>
</protein>
<evidence type="ECO:0000313" key="2">
    <source>
        <dbReference type="EMBL" id="SDH20834.1"/>
    </source>
</evidence>
<dbReference type="InterPro" id="IPR047655">
    <property type="entry name" value="Transpos_IS630-like"/>
</dbReference>
<keyword evidence="2" id="KW-0378">Hydrolase</keyword>
<gene>
    <name evidence="2" type="ORF">SAMN05192573_107212</name>
</gene>
<dbReference type="InterPro" id="IPR036397">
    <property type="entry name" value="RNaseH_sf"/>
</dbReference>
<dbReference type="Pfam" id="PF13358">
    <property type="entry name" value="DDE_3"/>
    <property type="match status" value="1"/>
</dbReference>